<dbReference type="SUPFAM" id="SSF55724">
    <property type="entry name" value="Mog1p/PsbP-like"/>
    <property type="match status" value="1"/>
</dbReference>
<evidence type="ECO:0000259" key="1">
    <source>
        <dbReference type="Pfam" id="PF01789"/>
    </source>
</evidence>
<dbReference type="GO" id="GO:0015979">
    <property type="term" value="P:photosynthesis"/>
    <property type="evidence" value="ECO:0007669"/>
    <property type="project" value="InterPro"/>
</dbReference>
<feature type="domain" description="PsbP C-terminal" evidence="1">
    <location>
        <begin position="74"/>
        <end position="202"/>
    </location>
</feature>
<proteinExistence type="predicted"/>
<reference evidence="2 3" key="1">
    <citation type="journal article" date="2021" name="Sci. Rep.">
        <title>Genome sequencing of the multicellular alga Astrephomene provides insights into convergent evolution of germ-soma differentiation.</title>
        <authorList>
            <person name="Yamashita S."/>
            <person name="Yamamoto K."/>
            <person name="Matsuzaki R."/>
            <person name="Suzuki S."/>
            <person name="Yamaguchi H."/>
            <person name="Hirooka S."/>
            <person name="Minakuchi Y."/>
            <person name="Miyagishima S."/>
            <person name="Kawachi M."/>
            <person name="Toyoda A."/>
            <person name="Nozaki H."/>
        </authorList>
    </citation>
    <scope>NUCLEOTIDE SEQUENCE [LARGE SCALE GENOMIC DNA]</scope>
    <source>
        <strain evidence="2 3">NIES-4017</strain>
    </source>
</reference>
<gene>
    <name evidence="2" type="ORF">Agub_g5841</name>
</gene>
<dbReference type="Pfam" id="PF01789">
    <property type="entry name" value="PsbP"/>
    <property type="match status" value="1"/>
</dbReference>
<dbReference type="Proteomes" id="UP001054857">
    <property type="component" value="Unassembled WGS sequence"/>
</dbReference>
<protein>
    <recommendedName>
        <fullName evidence="1">PsbP C-terminal domain-containing protein</fullName>
    </recommendedName>
</protein>
<organism evidence="2 3">
    <name type="scientific">Astrephomene gubernaculifera</name>
    <dbReference type="NCBI Taxonomy" id="47775"/>
    <lineage>
        <taxon>Eukaryota</taxon>
        <taxon>Viridiplantae</taxon>
        <taxon>Chlorophyta</taxon>
        <taxon>core chlorophytes</taxon>
        <taxon>Chlorophyceae</taxon>
        <taxon>CS clade</taxon>
        <taxon>Chlamydomonadales</taxon>
        <taxon>Astrephomenaceae</taxon>
        <taxon>Astrephomene</taxon>
    </lineage>
</organism>
<name>A0AAD3HKZ2_9CHLO</name>
<dbReference type="InterPro" id="IPR002683">
    <property type="entry name" value="PsbP_C"/>
</dbReference>
<dbReference type="PANTHER" id="PTHR31407:SF17">
    <property type="entry name" value="PSBP DOMAIN-CONTAINING PROTEIN 3, CHLOROPLASTIC"/>
    <property type="match status" value="1"/>
</dbReference>
<dbReference type="GO" id="GO:0019898">
    <property type="term" value="C:extrinsic component of membrane"/>
    <property type="evidence" value="ECO:0007669"/>
    <property type="project" value="InterPro"/>
</dbReference>
<dbReference type="Gene3D" id="3.40.1000.10">
    <property type="entry name" value="Mog1/PsbP, alpha/beta/alpha sandwich"/>
    <property type="match status" value="1"/>
</dbReference>
<dbReference type="EMBL" id="BMAR01000008">
    <property type="protein sequence ID" value="GFR44568.1"/>
    <property type="molecule type" value="Genomic_DNA"/>
</dbReference>
<dbReference type="InterPro" id="IPR016123">
    <property type="entry name" value="Mog1/PsbP_a/b/a-sand"/>
</dbReference>
<comment type="caution">
    <text evidence="2">The sequence shown here is derived from an EMBL/GenBank/DDBJ whole genome shotgun (WGS) entry which is preliminary data.</text>
</comment>
<evidence type="ECO:0000313" key="3">
    <source>
        <dbReference type="Proteomes" id="UP001054857"/>
    </source>
</evidence>
<sequence>MVRNVAEAPMLAPGKGWPFTAPLIFPLHTLYRTALGWSSSRRSLLLAATAVLSSAAWRPSLALDVALEGSSTGSFTTYTDPTDGFSLRVPAGWLAGEGALPGNTSFSGASGARRTLAWFPPDASPRDVNVTVTVTNVSVEFTRLGSLGSPAVFGGQLVGGQDRSQLLRAPSWARGREPIQVARLLDASQLGPDRYWVEYVQQQLPPTATPADAAAAAAAAGVAAGAAAGAAAAGGS</sequence>
<dbReference type="PANTHER" id="PTHR31407">
    <property type="match status" value="1"/>
</dbReference>
<feature type="non-terminal residue" evidence="2">
    <location>
        <position position="1"/>
    </location>
</feature>
<dbReference type="GO" id="GO:0005509">
    <property type="term" value="F:calcium ion binding"/>
    <property type="evidence" value="ECO:0007669"/>
    <property type="project" value="InterPro"/>
</dbReference>
<accession>A0AAD3HKZ2</accession>
<keyword evidence="3" id="KW-1185">Reference proteome</keyword>
<dbReference type="GO" id="GO:0009654">
    <property type="term" value="C:photosystem II oxygen evolving complex"/>
    <property type="evidence" value="ECO:0007669"/>
    <property type="project" value="InterPro"/>
</dbReference>
<dbReference type="AlphaFoldDB" id="A0AAD3HKZ2"/>
<evidence type="ECO:0000313" key="2">
    <source>
        <dbReference type="EMBL" id="GFR44568.1"/>
    </source>
</evidence>